<dbReference type="GO" id="GO:0016787">
    <property type="term" value="F:hydrolase activity"/>
    <property type="evidence" value="ECO:0007669"/>
    <property type="project" value="UniProtKB-KW"/>
</dbReference>
<evidence type="ECO:0000256" key="6">
    <source>
        <dbReference type="ARBA" id="ARBA00022603"/>
    </source>
</evidence>
<protein>
    <recommendedName>
        <fullName evidence="23">Replicase</fullName>
        <ecNumber evidence="21">2.1.1.375</ecNumber>
        <ecNumber evidence="3">2.7.7.48</ecNumber>
        <ecNumber evidence="4">2.7.7.88</ecNumber>
    </recommendedName>
    <alternativeName>
        <fullName evidence="22">Transcriptase</fullName>
    </alternativeName>
</protein>
<comment type="catalytic activity">
    <reaction evidence="24">
        <text>a 5'-end (5'-triphosphoguanosine)-adenylyl-adenylyl-cytidylyl-adenosine in mRNA + S-adenosyl-L-methionine = a 5'-end (5'-triphosphoguanosine)-(2'-O-methyladenylyl)-adenylyl-cytidylyl-adenosine in mRNA + S-adenosyl-L-homocysteine + H(+)</text>
        <dbReference type="Rhea" id="RHEA:65380"/>
        <dbReference type="Rhea" id="RHEA-COMP:16797"/>
        <dbReference type="Rhea" id="RHEA-COMP:16801"/>
        <dbReference type="ChEBI" id="CHEBI:15378"/>
        <dbReference type="ChEBI" id="CHEBI:57856"/>
        <dbReference type="ChEBI" id="CHEBI:59789"/>
        <dbReference type="ChEBI" id="CHEBI:156482"/>
        <dbReference type="ChEBI" id="CHEBI:156484"/>
    </reaction>
</comment>
<keyword evidence="5" id="KW-0696">RNA-directed RNA polymerase</keyword>
<keyword evidence="15" id="KW-0693">Viral RNA replication</keyword>
<keyword evidence="16" id="KW-0506">mRNA capping</keyword>
<dbReference type="Pfam" id="PF14318">
    <property type="entry name" value="Mononeg_mRNAcap"/>
    <property type="match status" value="1"/>
</dbReference>
<evidence type="ECO:0000256" key="15">
    <source>
        <dbReference type="ARBA" id="ARBA00022953"/>
    </source>
</evidence>
<evidence type="ECO:0000259" key="28">
    <source>
        <dbReference type="PROSITE" id="PS50526"/>
    </source>
</evidence>
<dbReference type="KEGG" id="vg:80539555"/>
<evidence type="ECO:0000256" key="4">
    <source>
        <dbReference type="ARBA" id="ARBA00012582"/>
    </source>
</evidence>
<keyword evidence="7" id="KW-0507">mRNA processing</keyword>
<evidence type="ECO:0000256" key="17">
    <source>
        <dbReference type="ARBA" id="ARBA00023200"/>
    </source>
</evidence>
<keyword evidence="6" id="KW-0489">Methyltransferase</keyword>
<feature type="domain" description="Mononegavirus-type SAM-dependent 2'-O-MTase" evidence="29">
    <location>
        <begin position="1660"/>
        <end position="1848"/>
    </location>
</feature>
<evidence type="ECO:0000259" key="29">
    <source>
        <dbReference type="PROSITE" id="PS51590"/>
    </source>
</evidence>
<dbReference type="Proteomes" id="UP000830604">
    <property type="component" value="Segment"/>
</dbReference>
<keyword evidence="11" id="KW-0547">Nucleotide-binding</keyword>
<evidence type="ECO:0000256" key="24">
    <source>
        <dbReference type="ARBA" id="ARBA00047332"/>
    </source>
</evidence>
<evidence type="ECO:0000313" key="30">
    <source>
        <dbReference type="EMBL" id="QRX38982.1"/>
    </source>
</evidence>
<dbReference type="InterPro" id="IPR025786">
    <property type="entry name" value="Mononega_L_MeTrfase"/>
</dbReference>
<name>A0AAE7UFY5_9RHAB</name>
<evidence type="ECO:0000256" key="8">
    <source>
        <dbReference type="ARBA" id="ARBA00022679"/>
    </source>
</evidence>
<comment type="catalytic activity">
    <reaction evidence="19">
        <text>a 5'-end triphospho-adenylyl-adenylyl-cytidylyl-adenosine in mRNA + GDP + H(+) = a 5'-end (5'-triphosphoguanosine)-adenylyl-adenylyl-cytidylyl-adenosine in mRNA + diphosphate</text>
        <dbReference type="Rhea" id="RHEA:65436"/>
        <dbReference type="Rhea" id="RHEA-COMP:16797"/>
        <dbReference type="Rhea" id="RHEA-COMP:16799"/>
        <dbReference type="ChEBI" id="CHEBI:15378"/>
        <dbReference type="ChEBI" id="CHEBI:33019"/>
        <dbReference type="ChEBI" id="CHEBI:58189"/>
        <dbReference type="ChEBI" id="CHEBI:156484"/>
        <dbReference type="ChEBI" id="CHEBI:156503"/>
        <dbReference type="EC" id="2.7.7.88"/>
    </reaction>
</comment>
<dbReference type="PROSITE" id="PS51590">
    <property type="entry name" value="SAM_MT_MNV_L"/>
    <property type="match status" value="1"/>
</dbReference>
<reference evidence="30 31" key="1">
    <citation type="journal article" date="2021" name="Arch. Virol.">
        <title>Molecular characterization of a novel cytorhabdovirus associated with chrysanthemum yellow dwarf disease.</title>
        <authorList>
            <person name="Liu Q."/>
            <person name="Jin J."/>
            <person name="Yang L."/>
            <person name="Zhang S."/>
            <person name="Cao M."/>
        </authorList>
    </citation>
    <scope>NUCLEOTIDE SEQUENCE [LARGE SCALE GENOMIC DNA]</scope>
    <source>
        <strain evidence="30">Cq</strain>
    </source>
</reference>
<feature type="compositionally biased region" description="Basic and acidic residues" evidence="27">
    <location>
        <begin position="2094"/>
        <end position="2104"/>
    </location>
</feature>
<dbReference type="EMBL" id="MW039593">
    <property type="protein sequence ID" value="QRX38982.1"/>
    <property type="molecule type" value="Viral_cRNA"/>
</dbReference>
<keyword evidence="31" id="KW-1185">Reference proteome</keyword>
<evidence type="ECO:0000256" key="20">
    <source>
        <dbReference type="ARBA" id="ARBA00024499"/>
    </source>
</evidence>
<evidence type="ECO:0000313" key="31">
    <source>
        <dbReference type="Proteomes" id="UP000830604"/>
    </source>
</evidence>
<evidence type="ECO:0000256" key="22">
    <source>
        <dbReference type="ARBA" id="ARBA00030436"/>
    </source>
</evidence>
<proteinExistence type="predicted"/>
<gene>
    <name evidence="30" type="primary">L</name>
</gene>
<keyword evidence="17" id="KW-1035">Host cytoplasm</keyword>
<evidence type="ECO:0000256" key="14">
    <source>
        <dbReference type="ARBA" id="ARBA00022844"/>
    </source>
</evidence>
<comment type="subcellular location">
    <subcellularLocation>
        <location evidence="1">Host cytoplasm</location>
    </subcellularLocation>
    <subcellularLocation>
        <location evidence="2">Virion</location>
    </subcellularLocation>
</comment>
<dbReference type="GO" id="GO:0030430">
    <property type="term" value="C:host cell cytoplasm"/>
    <property type="evidence" value="ECO:0007669"/>
    <property type="project" value="UniProtKB-SubCell"/>
</dbReference>
<dbReference type="InterPro" id="IPR026890">
    <property type="entry name" value="Mononeg_mRNAcap"/>
</dbReference>
<accession>A0AAE7UFY5</accession>
<comment type="catalytic activity">
    <reaction evidence="20">
        <text>a 5'-end (5'-triphosphoguanosine)-(2'-O-methyladenylyl)-adenylyl-cytidylyl-adenosine in mRNA + S-adenosyl-L-methionine = a 5'-end (N(7)-methyl 5'-triphosphoguanosine)-(2'-O-methyladenylyl)-adenylyl-cytidylyl-adenosine in mRNA + S-adenosyl-L-homocysteine</text>
        <dbReference type="Rhea" id="RHEA:65440"/>
        <dbReference type="Rhea" id="RHEA-COMP:16798"/>
        <dbReference type="Rhea" id="RHEA-COMP:16801"/>
        <dbReference type="ChEBI" id="CHEBI:57856"/>
        <dbReference type="ChEBI" id="CHEBI:59789"/>
        <dbReference type="ChEBI" id="CHEBI:156482"/>
        <dbReference type="ChEBI" id="CHEBI:156483"/>
    </reaction>
</comment>
<comment type="catalytic activity">
    <reaction evidence="25">
        <text>a 5'-end (5'-triphosphoguanosine)-adenylyl-adenylyl-cytidylyl-adenosine in mRNA + 2 S-adenosyl-L-methionine = a 5'-end (N(7)-methyl 5'-triphosphoguanosine)-(2'-O-methyladenylyl)-adenylyl-cytidylyl-adenosine in mRNA + 2 S-adenosyl-L-homocysteine + H(+)</text>
        <dbReference type="Rhea" id="RHEA:65376"/>
        <dbReference type="Rhea" id="RHEA-COMP:16797"/>
        <dbReference type="Rhea" id="RHEA-COMP:16798"/>
        <dbReference type="ChEBI" id="CHEBI:15378"/>
        <dbReference type="ChEBI" id="CHEBI:57856"/>
        <dbReference type="ChEBI" id="CHEBI:59789"/>
        <dbReference type="ChEBI" id="CHEBI:156483"/>
        <dbReference type="ChEBI" id="CHEBI:156484"/>
        <dbReference type="EC" id="2.1.1.375"/>
    </reaction>
</comment>
<evidence type="ECO:0000256" key="2">
    <source>
        <dbReference type="ARBA" id="ARBA00004328"/>
    </source>
</evidence>
<keyword evidence="13" id="KW-0067">ATP-binding</keyword>
<evidence type="ECO:0000256" key="27">
    <source>
        <dbReference type="SAM" id="MobiDB-lite"/>
    </source>
</evidence>
<evidence type="ECO:0000256" key="1">
    <source>
        <dbReference type="ARBA" id="ARBA00004192"/>
    </source>
</evidence>
<dbReference type="InterPro" id="IPR014023">
    <property type="entry name" value="Mononeg_RNA_pol_cat"/>
</dbReference>
<evidence type="ECO:0000256" key="21">
    <source>
        <dbReference type="ARBA" id="ARBA00026099"/>
    </source>
</evidence>
<comment type="catalytic activity">
    <reaction evidence="26">
        <text>GTP + H2O = GDP + phosphate + H(+)</text>
        <dbReference type="Rhea" id="RHEA:19669"/>
        <dbReference type="ChEBI" id="CHEBI:15377"/>
        <dbReference type="ChEBI" id="CHEBI:15378"/>
        <dbReference type="ChEBI" id="CHEBI:37565"/>
        <dbReference type="ChEBI" id="CHEBI:43474"/>
        <dbReference type="ChEBI" id="CHEBI:58189"/>
    </reaction>
</comment>
<evidence type="ECO:0000256" key="13">
    <source>
        <dbReference type="ARBA" id="ARBA00022840"/>
    </source>
</evidence>
<dbReference type="RefSeq" id="YP_010800900.1">
    <property type="nucleotide sequence ID" value="NC_076914.1"/>
</dbReference>
<dbReference type="GeneID" id="80539555"/>
<keyword evidence="10" id="KW-0548">Nucleotidyltransferase</keyword>
<evidence type="ECO:0000256" key="9">
    <source>
        <dbReference type="ARBA" id="ARBA00022691"/>
    </source>
</evidence>
<evidence type="ECO:0000256" key="3">
    <source>
        <dbReference type="ARBA" id="ARBA00012494"/>
    </source>
</evidence>
<evidence type="ECO:0000256" key="11">
    <source>
        <dbReference type="ARBA" id="ARBA00022741"/>
    </source>
</evidence>
<dbReference type="GO" id="GO:0044423">
    <property type="term" value="C:virion component"/>
    <property type="evidence" value="ECO:0007669"/>
    <property type="project" value="UniProtKB-KW"/>
</dbReference>
<dbReference type="EC" id="2.7.7.48" evidence="3"/>
<evidence type="ECO:0000256" key="23">
    <source>
        <dbReference type="ARBA" id="ARBA00031012"/>
    </source>
</evidence>
<evidence type="ECO:0000256" key="26">
    <source>
        <dbReference type="ARBA" id="ARBA00048548"/>
    </source>
</evidence>
<keyword evidence="9" id="KW-0949">S-adenosyl-L-methionine</keyword>
<evidence type="ECO:0000256" key="10">
    <source>
        <dbReference type="ARBA" id="ARBA00022695"/>
    </source>
</evidence>
<dbReference type="Pfam" id="PF00946">
    <property type="entry name" value="Mononeg_RNA_pol"/>
    <property type="match status" value="1"/>
</dbReference>
<evidence type="ECO:0000256" key="19">
    <source>
        <dbReference type="ARBA" id="ARBA00024494"/>
    </source>
</evidence>
<keyword evidence="12" id="KW-0378">Hydrolase</keyword>
<evidence type="ECO:0000256" key="12">
    <source>
        <dbReference type="ARBA" id="ARBA00022801"/>
    </source>
</evidence>
<dbReference type="EC" id="2.7.7.88" evidence="4"/>
<keyword evidence="18" id="KW-0511">Multifunctional enzyme</keyword>
<dbReference type="EC" id="2.1.1.375" evidence="21"/>
<dbReference type="GO" id="GO:0004482">
    <property type="term" value="F:mRNA 5'-cap (guanine-N7-)-methyltransferase activity"/>
    <property type="evidence" value="ECO:0007669"/>
    <property type="project" value="InterPro"/>
</dbReference>
<dbReference type="GO" id="GO:0005524">
    <property type="term" value="F:ATP binding"/>
    <property type="evidence" value="ECO:0007669"/>
    <property type="project" value="UniProtKB-KW"/>
</dbReference>
<dbReference type="PROSITE" id="PS50526">
    <property type="entry name" value="RDRP_SSRNA_NEG_NONSEG"/>
    <property type="match status" value="1"/>
</dbReference>
<evidence type="ECO:0000256" key="7">
    <source>
        <dbReference type="ARBA" id="ARBA00022664"/>
    </source>
</evidence>
<keyword evidence="14" id="KW-0946">Virion</keyword>
<sequence>MDFISILENSGENKAKNSVPLPDYHLRNPVQPILWLNDQRRRSARHRYDLAQLNRLSRTIQIGNHIDLFLRFRDVSSINDDQKAWDDSMYVLKNRLDMDHDALRCLSKLEVLHVLSATQEGGQVYWKRVRYWGKVLLIMNALSSNRDLPEGVVRSNGGVMISLERNLQLFILKTCVAVYGPSRECTIYDGDWVRMTSDIWTQRHLLVTAAHIGRVINQQQYPSLDIIERIVAWGDELLSEFKNDGYRILKTYEAVIIGVIQSRGESRLIKPDQFLENTINDLSDTDPFMGRKIKELREFLDDIQNVHHLTQLYGLYRAWGHPMVDSVAGMIKTEKIGKKDIIRDMSLSDSAGCMFKRLFCKGYKGKFGHYPQIVDPNTPLSASIALGEDTATDLAVFQLHEWKRIKFRKTFQLPETFNLSMIVADKSISPTRSELVNIINRTGTVMDPDKRRGVKRWLEDETINPKEFLEEVEKGEFPDDHKIIGLTPKERELNPVPRMFALMSHLLRVYVVLTEQLLSDHILKMFPQITMTDSLLELTKKMYSTVRSQSVLNKRRGKDRTWASRVVCMSLDFEKWNGHMRKEMTTGVFTPLGDLFGLTELYNNTYDIFSECYYYLADGSYTPTCDGQDLRVEGPFSFVGHKGGMEGLRQKGWTIFTVCGLEVILSSHDCNYKIMGMGDNQVLQVTLYTSKVDENGFPTKEGECEMKKELDLIFSDLVRMFTSAGLPLKPLETWMSEDLYLYGKVPIWKGVPLPMDLKKIMRMFHFSNADVMTIENALGTISSNALAATQSSMSIIPSYVMCLLQGALCARDFLQYHPLLGKGMVDATQKKTSWSFKTMSGIRHEHSMLGTVELSMRDMALVITLIPRTLMGYNGINILEMMMRGFPDNLSRDISYLLSIVKSPQCRGWLREVVLNWVSPIYMPEINYSTLVKDITGVNILSPRSPSSGIKQAVEKYMTSGVNIRNTEFRDLMSAKDKVLEEKLSSALCEGKELHIRLLHDVMESTIYGYVDSVLSKVTKTTTIQRLAMRATEHDVYRTICDDETTYFLFFRWRNSKRGDPIDEDCATCTCKQIRSKGWNKILRGVTIPHPHSFMSHNNCHLTNICLCEDGCMSVILPDTQIPNNMWYNTLGSSRPYLGSITKEKVVVGTGGKVYSSEPLIKRPINLLRTINWFVPEDSTCPSFNELVAAVTDMDPTIFIGVSEGIAGEEVHRYKDSSMSHGALTSSSYLLSTRYHVSSDSFSRYCRNSENTDLHFQALYCYIVEYTNMMMVCLLNTEELIPRFLHFKQTCYKCISPVKEDFVDLECKRVVDMIPSKKSNRYLYVNQDSIKILETRSPLSRLSGSVMTNVQYREISPEDKRLWLEEIISDKILSHIVSEEAAGSELDDHNLNMVGEYERTMYLNLDPKRIIMRVLGNITLVSEWIWLKSTGHTKRLSIEEIKRIGATLLKGASQNCFLGLSMFYCWPTSAEKLTGSYPEIVIPDTNPITLESANEAIRCSLLSLFHTNEWKFIERSSYIAEDEKNNITALKIKIYTWLKGRTNCIECKRTILNINGTTISKVSVVRCKEGHKPYEHMVTYPWIFSQVTMERLRKDSCGSQLAMQVREQPILPHLTLDFVELLLNQAGILKKPEHNTWFTEAYGEEFPPDWYCPTEYHLFSAITMPTRTRSKLIPIVHRYRRQLFNNQVFVMGDGLGTSSSVIMMAKPKLVISSTLVDNGQAIPHTYVHNILPAAIGVKEGLDQTSCLNRVNDILDDRWERDWGQLLEKVGVCFTDMEIIGQQRGLDRSRALEKILRLKRWDLVVYKTYMYNASDLSNILRPILSARPNRWEIITSKLRSAHYPEVWCVLHDSEKLERPVMLTHHPSKITRQWNCILETLTSGLDMLSIPPIVKREILSMSDDTCLRRMMSYMRSWLTIPTVGLVLPDPKSHYSRVYYYFAKIKRPRYVKDQMADPKLKLYNSDYYRLRDVLLCNALALCNNPTTVLKELMESDRWYLAWEEKKGGWRCYLSKANRSMGKFAFIDDYLPLLTCYMRKVGLGYSDIGKKVVFKHKGQGGQTSSSKVWFNISKKADSPPDYLYKDSRYCADRSETKALTDKERDDARRRAKTRLLRHRR</sequence>
<keyword evidence="8" id="KW-0808">Transferase</keyword>
<feature type="domain" description="RdRp catalytic" evidence="28">
    <location>
        <begin position="565"/>
        <end position="750"/>
    </location>
</feature>
<evidence type="ECO:0000256" key="16">
    <source>
        <dbReference type="ARBA" id="ARBA00023042"/>
    </source>
</evidence>
<dbReference type="GO" id="GO:0003968">
    <property type="term" value="F:RNA-directed RNA polymerase activity"/>
    <property type="evidence" value="ECO:0007669"/>
    <property type="project" value="UniProtKB-KW"/>
</dbReference>
<evidence type="ECO:0000256" key="25">
    <source>
        <dbReference type="ARBA" id="ARBA00047370"/>
    </source>
</evidence>
<organism evidence="30 31">
    <name type="scientific">chrysanthemum yellow dwarf associated virus</name>
    <dbReference type="NCBI Taxonomy" id="3070829"/>
    <lineage>
        <taxon>Viruses</taxon>
        <taxon>Riboviria</taxon>
        <taxon>Orthornavirae</taxon>
        <taxon>Negarnaviricota</taxon>
        <taxon>Haploviricotina</taxon>
        <taxon>Monjiviricetes</taxon>
        <taxon>Mononegavirales</taxon>
        <taxon>Rhabdoviridae</taxon>
        <taxon>Betarhabdovirinae</taxon>
        <taxon>Alphacytorhabdovirus</taxon>
        <taxon>Alphacytorhabdovirus alphachysanthemi</taxon>
        <taxon>Cytorhabdovirus chrysanthemi</taxon>
    </lineage>
</organism>
<feature type="compositionally biased region" description="Basic residues" evidence="27">
    <location>
        <begin position="2105"/>
        <end position="2116"/>
    </location>
</feature>
<feature type="region of interest" description="Disordered" evidence="27">
    <location>
        <begin position="2094"/>
        <end position="2116"/>
    </location>
</feature>
<evidence type="ECO:0000256" key="18">
    <source>
        <dbReference type="ARBA" id="ARBA00023268"/>
    </source>
</evidence>
<evidence type="ECO:0000256" key="5">
    <source>
        <dbReference type="ARBA" id="ARBA00022484"/>
    </source>
</evidence>